<dbReference type="GO" id="GO:0046872">
    <property type="term" value="F:metal ion binding"/>
    <property type="evidence" value="ECO:0007669"/>
    <property type="project" value="InterPro"/>
</dbReference>
<name>A0A2V4N316_9ACTN</name>
<dbReference type="Proteomes" id="UP000248039">
    <property type="component" value="Unassembled WGS sequence"/>
</dbReference>
<reference evidence="6 7" key="1">
    <citation type="submission" date="2018-03" db="EMBL/GenBank/DDBJ databases">
        <title>Bioinformatic expansion and discovery of thiopeptide antibiotics.</title>
        <authorList>
            <person name="Schwalen C.J."/>
            <person name="Hudson G.A."/>
            <person name="Mitchell D.A."/>
        </authorList>
    </citation>
    <scope>NUCLEOTIDE SEQUENCE [LARGE SCALE GENOMIC DNA]</scope>
    <source>
        <strain evidence="6 7">ATCC 21389</strain>
    </source>
</reference>
<dbReference type="PROSITE" id="PS50975">
    <property type="entry name" value="ATP_GRASP"/>
    <property type="match status" value="1"/>
</dbReference>
<dbReference type="SUPFAM" id="SSF56059">
    <property type="entry name" value="Glutathione synthetase ATP-binding domain-like"/>
    <property type="match status" value="1"/>
</dbReference>
<dbReference type="Gene3D" id="3.30.1490.20">
    <property type="entry name" value="ATP-grasp fold, A domain"/>
    <property type="match status" value="1"/>
</dbReference>
<dbReference type="PANTHER" id="PTHR43585">
    <property type="entry name" value="FUMIPYRROLE BIOSYNTHESIS PROTEIN C"/>
    <property type="match status" value="1"/>
</dbReference>
<evidence type="ECO:0000259" key="5">
    <source>
        <dbReference type="PROSITE" id="PS50975"/>
    </source>
</evidence>
<comment type="caution">
    <text evidence="6">The sequence shown here is derived from an EMBL/GenBank/DDBJ whole genome shotgun (WGS) entry which is preliminary data.</text>
</comment>
<evidence type="ECO:0000256" key="4">
    <source>
        <dbReference type="PROSITE-ProRule" id="PRU00409"/>
    </source>
</evidence>
<dbReference type="PANTHER" id="PTHR43585:SF2">
    <property type="entry name" value="ATP-GRASP ENZYME FSQD"/>
    <property type="match status" value="1"/>
</dbReference>
<dbReference type="EMBL" id="PYBW01000105">
    <property type="protein sequence ID" value="PYC72357.1"/>
    <property type="molecule type" value="Genomic_DNA"/>
</dbReference>
<keyword evidence="1" id="KW-0436">Ligase</keyword>
<dbReference type="InterPro" id="IPR011761">
    <property type="entry name" value="ATP-grasp"/>
</dbReference>
<organism evidence="6 7">
    <name type="scientific">Streptomyces tateyamensis</name>
    <dbReference type="NCBI Taxonomy" id="565073"/>
    <lineage>
        <taxon>Bacteria</taxon>
        <taxon>Bacillati</taxon>
        <taxon>Actinomycetota</taxon>
        <taxon>Actinomycetes</taxon>
        <taxon>Kitasatosporales</taxon>
        <taxon>Streptomycetaceae</taxon>
        <taxon>Streptomyces</taxon>
    </lineage>
</organism>
<evidence type="ECO:0000256" key="3">
    <source>
        <dbReference type="ARBA" id="ARBA00022840"/>
    </source>
</evidence>
<dbReference type="SUPFAM" id="SSF141571">
    <property type="entry name" value="Pentapeptide repeat-like"/>
    <property type="match status" value="1"/>
</dbReference>
<gene>
    <name evidence="6" type="ORF">C7C46_25660</name>
</gene>
<dbReference type="InterPro" id="IPR013815">
    <property type="entry name" value="ATP_grasp_subdomain_1"/>
</dbReference>
<keyword evidence="7" id="KW-1185">Reference proteome</keyword>
<evidence type="ECO:0000313" key="7">
    <source>
        <dbReference type="Proteomes" id="UP000248039"/>
    </source>
</evidence>
<dbReference type="GO" id="GO:0005524">
    <property type="term" value="F:ATP binding"/>
    <property type="evidence" value="ECO:0007669"/>
    <property type="project" value="UniProtKB-UniRule"/>
</dbReference>
<dbReference type="Gene3D" id="3.40.50.20">
    <property type="match status" value="1"/>
</dbReference>
<proteinExistence type="predicted"/>
<dbReference type="AlphaFoldDB" id="A0A2V4N316"/>
<dbReference type="RefSeq" id="WP_110672295.1">
    <property type="nucleotide sequence ID" value="NZ_PYBW01000105.1"/>
</dbReference>
<keyword evidence="2 4" id="KW-0547">Nucleotide-binding</keyword>
<evidence type="ECO:0000313" key="6">
    <source>
        <dbReference type="EMBL" id="PYC72357.1"/>
    </source>
</evidence>
<accession>A0A2V4N316</accession>
<feature type="domain" description="ATP-grasp" evidence="5">
    <location>
        <begin position="119"/>
        <end position="299"/>
    </location>
</feature>
<evidence type="ECO:0000256" key="1">
    <source>
        <dbReference type="ARBA" id="ARBA00022598"/>
    </source>
</evidence>
<evidence type="ECO:0000256" key="2">
    <source>
        <dbReference type="ARBA" id="ARBA00022741"/>
    </source>
</evidence>
<dbReference type="GO" id="GO:0016874">
    <property type="term" value="F:ligase activity"/>
    <property type="evidence" value="ECO:0007669"/>
    <property type="project" value="UniProtKB-KW"/>
</dbReference>
<keyword evidence="3 4" id="KW-0067">ATP-binding</keyword>
<protein>
    <recommendedName>
        <fullName evidence="5">ATP-grasp domain-containing protein</fullName>
    </recommendedName>
</protein>
<dbReference type="InterPro" id="IPR052032">
    <property type="entry name" value="ATP-dep_AA_Ligase"/>
</dbReference>
<sequence length="339" mass="34667">MSTQTHFALVPTVLLLGTGNPELDAPALAALADEALLVAVHTTAPAQPLPFLEDQLTVADEPAAVLAAGRELARRHRVAGVVALQARFAEAAAELADELGLAGPDPEAVRSGRDRWQTRLRLNGAGVGPVPARLAADPAQAEQAAAELGLPVLLRSRDAALATGAQRVDRPEQLAAAFRRAGLGGEVVVEPLLDGELLTLRGALSLGEAQTWLAVHRPSAQPLDPEDELFAELAEFAGHAYAALGLDHGLTGLDVLLTDEGPRVVLADQLGGADLLGADLLGADLLGADLPNGGLPNGGLPQAARSAAGLAGAVIDLAVGLPPRPPLGLPAADRELAYR</sequence>